<keyword evidence="2" id="KW-1185">Reference proteome</keyword>
<dbReference type="InterPro" id="IPR034660">
    <property type="entry name" value="DinB/YfiT-like"/>
</dbReference>
<dbReference type="SUPFAM" id="SSF109854">
    <property type="entry name" value="DinB/YfiT-like putative metalloenzymes"/>
    <property type="match status" value="1"/>
</dbReference>
<dbReference type="Gene3D" id="1.20.120.450">
    <property type="entry name" value="dinb family like domain"/>
    <property type="match status" value="1"/>
</dbReference>
<reference evidence="1 2" key="1">
    <citation type="submission" date="2013-05" db="EMBL/GenBank/DDBJ databases">
        <title>Genome assembly of Chondromyces apiculatus DSM 436.</title>
        <authorList>
            <person name="Sharma G."/>
            <person name="Khatri I."/>
            <person name="Kaur C."/>
            <person name="Mayilraj S."/>
            <person name="Subramanian S."/>
        </authorList>
    </citation>
    <scope>NUCLEOTIDE SEQUENCE [LARGE SCALE GENOMIC DNA]</scope>
    <source>
        <strain evidence="1 2">DSM 436</strain>
    </source>
</reference>
<dbReference type="STRING" id="1192034.CAP_0679"/>
<name>A0A017TEF0_9BACT</name>
<comment type="caution">
    <text evidence="1">The sequence shown here is derived from an EMBL/GenBank/DDBJ whole genome shotgun (WGS) entry which is preliminary data.</text>
</comment>
<evidence type="ECO:0000313" key="2">
    <source>
        <dbReference type="Proteomes" id="UP000019678"/>
    </source>
</evidence>
<protein>
    <recommendedName>
        <fullName evidence="3">DUF1993 domain-containing protein</fullName>
    </recommendedName>
</protein>
<proteinExistence type="predicted"/>
<evidence type="ECO:0008006" key="3">
    <source>
        <dbReference type="Google" id="ProtNLM"/>
    </source>
</evidence>
<dbReference type="Pfam" id="PF09351">
    <property type="entry name" value="DUF1993"/>
    <property type="match status" value="1"/>
</dbReference>
<dbReference type="OrthoDB" id="338237at2"/>
<sequence length="170" mass="19118">MKLHDRLVPPMALMVRQVRGWLDKAEAFAAQKKIDPEVLLSARLAPDQWHLRRQIQMVAWFPTQLRTMLAGEELKQFTLVEEPLGDLRASLDRALVALEALTPELLDSAADRTFAMPATPGKGMLGTDLVGQMILPNFYFHAAMTYAILRHNGVELGKMDFLGPIDIRDL</sequence>
<dbReference type="RefSeq" id="WP_044238236.1">
    <property type="nucleotide sequence ID" value="NZ_ASRX01000011.1"/>
</dbReference>
<dbReference type="PANTHER" id="PTHR36922">
    <property type="entry name" value="BLL2446 PROTEIN"/>
    <property type="match status" value="1"/>
</dbReference>
<evidence type="ECO:0000313" key="1">
    <source>
        <dbReference type="EMBL" id="EYF07200.1"/>
    </source>
</evidence>
<dbReference type="eggNOG" id="COG3812">
    <property type="taxonomic scope" value="Bacteria"/>
</dbReference>
<dbReference type="EMBL" id="ASRX01000011">
    <property type="protein sequence ID" value="EYF07200.1"/>
    <property type="molecule type" value="Genomic_DNA"/>
</dbReference>
<dbReference type="AlphaFoldDB" id="A0A017TEF0"/>
<organism evidence="1 2">
    <name type="scientific">Chondromyces apiculatus DSM 436</name>
    <dbReference type="NCBI Taxonomy" id="1192034"/>
    <lineage>
        <taxon>Bacteria</taxon>
        <taxon>Pseudomonadati</taxon>
        <taxon>Myxococcota</taxon>
        <taxon>Polyangia</taxon>
        <taxon>Polyangiales</taxon>
        <taxon>Polyangiaceae</taxon>
        <taxon>Chondromyces</taxon>
    </lineage>
</organism>
<gene>
    <name evidence="1" type="ORF">CAP_0679</name>
</gene>
<dbReference type="PANTHER" id="PTHR36922:SF1">
    <property type="entry name" value="DUF1993 DOMAIN-CONTAINING PROTEIN"/>
    <property type="match status" value="1"/>
</dbReference>
<dbReference type="Proteomes" id="UP000019678">
    <property type="component" value="Unassembled WGS sequence"/>
</dbReference>
<accession>A0A017TEF0</accession>
<dbReference type="InterPro" id="IPR018531">
    <property type="entry name" value="DUF1993"/>
</dbReference>